<sequence>MSFLRDLFHRETPQEAMRKYKRGLDRTIRDIDRERNKLQAQERKIVIDMKKMAKQDQIDSVRILARDLVRTRKYQQKMYRMRTQIQGVSLRIQTMQSTGQMATAMKGVTKAMRSMNNRMNIPEMQRVMREFEKQNEMMGMKEEMMNDVVDDVMDDDGEEEDETELEIQKVMDEVGLEFKSKMGITDASLPARQQENEDDDKELEARLAALKSSMK</sequence>
<evidence type="ECO:0000313" key="1">
    <source>
        <dbReference type="EMBL" id="RNF02605.1"/>
    </source>
</evidence>
<evidence type="ECO:0000313" key="2">
    <source>
        <dbReference type="Proteomes" id="UP000283634"/>
    </source>
</evidence>
<dbReference type="Pfam" id="PF03357">
    <property type="entry name" value="Snf7"/>
    <property type="match status" value="1"/>
</dbReference>
<organism evidence="1 2">
    <name type="scientific">Trypanosoma rangeli</name>
    <dbReference type="NCBI Taxonomy" id="5698"/>
    <lineage>
        <taxon>Eukaryota</taxon>
        <taxon>Discoba</taxon>
        <taxon>Euglenozoa</taxon>
        <taxon>Kinetoplastea</taxon>
        <taxon>Metakinetoplastina</taxon>
        <taxon>Trypanosomatida</taxon>
        <taxon>Trypanosomatidae</taxon>
        <taxon>Trypanosoma</taxon>
        <taxon>Herpetosoma</taxon>
    </lineage>
</organism>
<proteinExistence type="predicted"/>
<dbReference type="Proteomes" id="UP000283634">
    <property type="component" value="Unassembled WGS sequence"/>
</dbReference>
<dbReference type="VEuPathDB" id="TriTrypDB:TRSC58_03430"/>
<dbReference type="AlphaFoldDB" id="A0A3S5IQV4"/>
<dbReference type="InterPro" id="IPR005024">
    <property type="entry name" value="Snf7_fam"/>
</dbReference>
<gene>
    <name evidence="1" type="ORF">TraAM80_06270</name>
</gene>
<name>A0A3S5IQV4_TRYRA</name>
<protein>
    <submittedName>
        <fullName evidence="1">Charged multivesicular body protein 2A</fullName>
    </submittedName>
</protein>
<dbReference type="GeneID" id="40330203"/>
<dbReference type="GO" id="GO:0007034">
    <property type="term" value="P:vacuolar transport"/>
    <property type="evidence" value="ECO:0007669"/>
    <property type="project" value="InterPro"/>
</dbReference>
<comment type="caution">
    <text evidence="1">The sequence shown here is derived from an EMBL/GenBank/DDBJ whole genome shotgun (WGS) entry which is preliminary data.</text>
</comment>
<keyword evidence="2" id="KW-1185">Reference proteome</keyword>
<dbReference type="RefSeq" id="XP_029237014.1">
    <property type="nucleotide sequence ID" value="XM_029383121.1"/>
</dbReference>
<dbReference type="Gene3D" id="6.10.140.1230">
    <property type="match status" value="1"/>
</dbReference>
<dbReference type="OMA" id="KMAKMNQ"/>
<dbReference type="EMBL" id="MKGL01000225">
    <property type="protein sequence ID" value="RNF02605.1"/>
    <property type="molecule type" value="Genomic_DNA"/>
</dbReference>
<dbReference type="PANTHER" id="PTHR10476">
    <property type="entry name" value="CHARGED MULTIVESICULAR BODY PROTEIN"/>
    <property type="match status" value="1"/>
</dbReference>
<reference evidence="1 2" key="1">
    <citation type="journal article" date="2018" name="BMC Genomics">
        <title>Genomic comparison of Trypanosoma conorhini and Trypanosoma rangeli to Trypanosoma cruzi strains of high and low virulence.</title>
        <authorList>
            <person name="Bradwell K.R."/>
            <person name="Koparde V.N."/>
            <person name="Matveyev A.V."/>
            <person name="Serrano M.G."/>
            <person name="Alves J.M."/>
            <person name="Parikh H."/>
            <person name="Huang B."/>
            <person name="Lee V."/>
            <person name="Espinosa-Alvarez O."/>
            <person name="Ortiz P.A."/>
            <person name="Costa-Martins A.G."/>
            <person name="Teixeira M.M."/>
            <person name="Buck G.A."/>
        </authorList>
    </citation>
    <scope>NUCLEOTIDE SEQUENCE [LARGE SCALE GENOMIC DNA]</scope>
    <source>
        <strain evidence="1 2">AM80</strain>
    </source>
</reference>
<accession>A0A3S5IQV4</accession>
<dbReference type="OrthoDB" id="10252926at2759"/>